<gene>
    <name evidence="1" type="ORF">GON05_13615</name>
</gene>
<dbReference type="InterPro" id="IPR037208">
    <property type="entry name" value="Spo0E-like_sf"/>
</dbReference>
<dbReference type="Proteomes" id="UP000467637">
    <property type="component" value="Unassembled WGS sequence"/>
</dbReference>
<name>A0ABW9U8X1_9BACL</name>
<dbReference type="Pfam" id="PF09388">
    <property type="entry name" value="SpoOE-like"/>
    <property type="match status" value="1"/>
</dbReference>
<protein>
    <submittedName>
        <fullName evidence="1">Spo0E family sporulation regulatory protein-aspartic acid phosphatase</fullName>
    </submittedName>
</protein>
<dbReference type="InterPro" id="IPR036638">
    <property type="entry name" value="HLH_DNA-bd_sf"/>
</dbReference>
<sequence length="60" mass="7178">MVPTYFVTELQERLDIAIEQLRDQMVALGTEYGFLHPEVQQCSRELDQLILQYYAMQRKQ</sequence>
<dbReference type="SUPFAM" id="SSF140500">
    <property type="entry name" value="BAS1536-like"/>
    <property type="match status" value="1"/>
</dbReference>
<organism evidence="1 2">
    <name type="scientific">Paenibacillus anseongense</name>
    <dbReference type="NCBI Taxonomy" id="2682845"/>
    <lineage>
        <taxon>Bacteria</taxon>
        <taxon>Bacillati</taxon>
        <taxon>Bacillota</taxon>
        <taxon>Bacilli</taxon>
        <taxon>Bacillales</taxon>
        <taxon>Paenibacillaceae</taxon>
        <taxon>Paenibacillus</taxon>
    </lineage>
</organism>
<accession>A0ABW9U8X1</accession>
<evidence type="ECO:0000313" key="1">
    <source>
        <dbReference type="EMBL" id="MVQ35690.1"/>
    </source>
</evidence>
<dbReference type="EMBL" id="WSEM01000012">
    <property type="protein sequence ID" value="MVQ35690.1"/>
    <property type="molecule type" value="Genomic_DNA"/>
</dbReference>
<comment type="caution">
    <text evidence="1">The sequence shown here is derived from an EMBL/GenBank/DDBJ whole genome shotgun (WGS) entry which is preliminary data.</text>
</comment>
<dbReference type="InterPro" id="IPR018540">
    <property type="entry name" value="Spo0E-like"/>
</dbReference>
<proteinExistence type="predicted"/>
<reference evidence="1 2" key="1">
    <citation type="submission" date="2019-12" db="EMBL/GenBank/DDBJ databases">
        <authorList>
            <person name="Huq M.A."/>
        </authorList>
    </citation>
    <scope>NUCLEOTIDE SEQUENCE [LARGE SCALE GENOMIC DNA]</scope>
    <source>
        <strain evidence="1 2">MAH-34</strain>
    </source>
</reference>
<evidence type="ECO:0000313" key="2">
    <source>
        <dbReference type="Proteomes" id="UP000467637"/>
    </source>
</evidence>
<dbReference type="Gene3D" id="4.10.280.10">
    <property type="entry name" value="Helix-loop-helix DNA-binding domain"/>
    <property type="match status" value="1"/>
</dbReference>
<keyword evidence="2" id="KW-1185">Reference proteome</keyword>